<accession>A0A3P8E9I8</accession>
<dbReference type="AlphaFoldDB" id="A0A183G456"/>
<sequence>MDEFWSLLDENTAQVPSKDAIVVAGDLNGHSVANERELSSCDFSRAVTDSHTTVDETWKKATDAARHAAQSEHSITQPGRRLVDKQVWLWPDDLKARVREKKSLYHVLLGEKAADNWRKINKKLESRDGEWYLCRLAKNRHRQTEDIEKFFGINNEDGELVTSSSFPAITAARLLIEKYREIQKPVHIAFLDLETAFDRVPREVIWYSLRHHEVPGKLIELDVKKTEHLTTDVTESSSIKVNDIEFPRTS</sequence>
<reference evidence="3" key="2">
    <citation type="submission" date="2019-09" db="UniProtKB">
        <authorList>
            <consortium name="WormBaseParasite"/>
        </authorList>
    </citation>
    <scope>IDENTIFICATION</scope>
</reference>
<protein>
    <submittedName>
        <fullName evidence="3">Reverse transcriptase domain-containing protein</fullName>
    </submittedName>
</protein>
<gene>
    <name evidence="1" type="ORF">HPBE_LOCUS16262</name>
</gene>
<dbReference type="EMBL" id="UZAH01029315">
    <property type="protein sequence ID" value="VDP05403.1"/>
    <property type="molecule type" value="Genomic_DNA"/>
</dbReference>
<evidence type="ECO:0000313" key="1">
    <source>
        <dbReference type="EMBL" id="VDP05403.1"/>
    </source>
</evidence>
<name>A0A183G456_HELPZ</name>
<reference evidence="1 2" key="1">
    <citation type="submission" date="2018-11" db="EMBL/GenBank/DDBJ databases">
        <authorList>
            <consortium name="Pathogen Informatics"/>
        </authorList>
    </citation>
    <scope>NUCLEOTIDE SEQUENCE [LARGE SCALE GENOMIC DNA]</scope>
</reference>
<organism evidence="2 3">
    <name type="scientific">Heligmosomoides polygyrus</name>
    <name type="common">Parasitic roundworm</name>
    <dbReference type="NCBI Taxonomy" id="6339"/>
    <lineage>
        <taxon>Eukaryota</taxon>
        <taxon>Metazoa</taxon>
        <taxon>Ecdysozoa</taxon>
        <taxon>Nematoda</taxon>
        <taxon>Chromadorea</taxon>
        <taxon>Rhabditida</taxon>
        <taxon>Rhabditina</taxon>
        <taxon>Rhabditomorpha</taxon>
        <taxon>Strongyloidea</taxon>
        <taxon>Heligmosomidae</taxon>
        <taxon>Heligmosomoides</taxon>
    </lineage>
</organism>
<dbReference type="Proteomes" id="UP000050761">
    <property type="component" value="Unassembled WGS sequence"/>
</dbReference>
<dbReference type="OrthoDB" id="418748at2759"/>
<accession>A0A183G456</accession>
<dbReference type="WBParaSite" id="HPBE_0001626301-mRNA-1">
    <property type="protein sequence ID" value="HPBE_0001626301-mRNA-1"/>
    <property type="gene ID" value="HPBE_0001626301"/>
</dbReference>
<evidence type="ECO:0000313" key="2">
    <source>
        <dbReference type="Proteomes" id="UP000050761"/>
    </source>
</evidence>
<evidence type="ECO:0000313" key="3">
    <source>
        <dbReference type="WBParaSite" id="HPBE_0001626301-mRNA-1"/>
    </source>
</evidence>
<proteinExistence type="predicted"/>
<keyword evidence="2" id="KW-1185">Reference proteome</keyword>